<comment type="caution">
    <text evidence="1">The sequence shown here is derived from an EMBL/GenBank/DDBJ whole genome shotgun (WGS) entry which is preliminary data.</text>
</comment>
<dbReference type="Proteomes" id="UP000186922">
    <property type="component" value="Unassembled WGS sequence"/>
</dbReference>
<proteinExistence type="predicted"/>
<protein>
    <submittedName>
        <fullName evidence="1">Uncharacterized protein</fullName>
    </submittedName>
</protein>
<accession>A0A1D1VUI8</accession>
<reference evidence="1 2" key="1">
    <citation type="journal article" date="2016" name="Nat. Commun.">
        <title>Extremotolerant tardigrade genome and improved radiotolerance of human cultured cells by tardigrade-unique protein.</title>
        <authorList>
            <person name="Hashimoto T."/>
            <person name="Horikawa D.D."/>
            <person name="Saito Y."/>
            <person name="Kuwahara H."/>
            <person name="Kozuka-Hata H."/>
            <person name="Shin-I T."/>
            <person name="Minakuchi Y."/>
            <person name="Ohishi K."/>
            <person name="Motoyama A."/>
            <person name="Aizu T."/>
            <person name="Enomoto A."/>
            <person name="Kondo K."/>
            <person name="Tanaka S."/>
            <person name="Hara Y."/>
            <person name="Koshikawa S."/>
            <person name="Sagara H."/>
            <person name="Miura T."/>
            <person name="Yokobori S."/>
            <person name="Miyagawa K."/>
            <person name="Suzuki Y."/>
            <person name="Kubo T."/>
            <person name="Oyama M."/>
            <person name="Kohara Y."/>
            <person name="Fujiyama A."/>
            <person name="Arakawa K."/>
            <person name="Katayama T."/>
            <person name="Toyoda A."/>
            <person name="Kunieda T."/>
        </authorList>
    </citation>
    <scope>NUCLEOTIDE SEQUENCE [LARGE SCALE GENOMIC DNA]</scope>
    <source>
        <strain evidence="1 2">YOKOZUNA-1</strain>
    </source>
</reference>
<dbReference type="AlphaFoldDB" id="A0A1D1VUI8"/>
<organism evidence="1 2">
    <name type="scientific">Ramazzottius varieornatus</name>
    <name type="common">Water bear</name>
    <name type="synonym">Tardigrade</name>
    <dbReference type="NCBI Taxonomy" id="947166"/>
    <lineage>
        <taxon>Eukaryota</taxon>
        <taxon>Metazoa</taxon>
        <taxon>Ecdysozoa</taxon>
        <taxon>Tardigrada</taxon>
        <taxon>Eutardigrada</taxon>
        <taxon>Parachela</taxon>
        <taxon>Hypsibioidea</taxon>
        <taxon>Ramazzottiidae</taxon>
        <taxon>Ramazzottius</taxon>
    </lineage>
</organism>
<evidence type="ECO:0000313" key="1">
    <source>
        <dbReference type="EMBL" id="GAV02249.1"/>
    </source>
</evidence>
<name>A0A1D1VUI8_RAMVA</name>
<evidence type="ECO:0000313" key="2">
    <source>
        <dbReference type="Proteomes" id="UP000186922"/>
    </source>
</evidence>
<sequence>MYFSREHCRRENFLVLCYPAMLLSVVFLPPAYGDIQSTLAMAALASKLGGNDSGNSGMMGLAAKHLLGMNSGNSGSGGMLSSLVGGNSNSNSGGGGGLMKTAMAMMGGNSNNNNNGGSGGGLLKSAMGMLTGVKDTTTTPSPGILQRLLAGASAGLSGKR</sequence>
<gene>
    <name evidence="1" type="primary">RvY_12840-1</name>
    <name evidence="1" type="synonym">RvY_12840.1</name>
    <name evidence="1" type="ORF">RvY_12840</name>
</gene>
<keyword evidence="2" id="KW-1185">Reference proteome</keyword>
<dbReference type="EMBL" id="BDGG01000008">
    <property type="protein sequence ID" value="GAV02249.1"/>
    <property type="molecule type" value="Genomic_DNA"/>
</dbReference>